<gene>
    <name evidence="1" type="ORF">ACFOWX_11710</name>
</gene>
<accession>A0ABV8RLC2</accession>
<organism evidence="1 2">
    <name type="scientific">Sphingorhabdus arenilitoris</name>
    <dbReference type="NCBI Taxonomy" id="1490041"/>
    <lineage>
        <taxon>Bacteria</taxon>
        <taxon>Pseudomonadati</taxon>
        <taxon>Pseudomonadota</taxon>
        <taxon>Alphaproteobacteria</taxon>
        <taxon>Sphingomonadales</taxon>
        <taxon>Sphingomonadaceae</taxon>
        <taxon>Sphingorhabdus</taxon>
    </lineage>
</organism>
<evidence type="ECO:0000313" key="1">
    <source>
        <dbReference type="EMBL" id="MFC4293081.1"/>
    </source>
</evidence>
<sequence length="186" mass="20125">MTAADALDPAPSQYRSERSANFARRLQVAGIETGKLRSSRFQKADNANDDRLELLRIMPAWIGWPKEAQDKLAQAVAILSCRSAIDLEISGPRLTSFAEIMGDDLFESLCDLELDEEDQSPLSHLLPRPDMLVHLGRKLLAAGLPPMAAGQFAGAAGNVPAARLAAIAAPLVQRRREQDAMEGAPV</sequence>
<protein>
    <submittedName>
        <fullName evidence="1">Uncharacterized protein</fullName>
    </submittedName>
</protein>
<dbReference type="EMBL" id="JBHSDH010000013">
    <property type="protein sequence ID" value="MFC4293081.1"/>
    <property type="molecule type" value="Genomic_DNA"/>
</dbReference>
<dbReference type="RefSeq" id="WP_381424305.1">
    <property type="nucleotide sequence ID" value="NZ_JBHSDH010000013.1"/>
</dbReference>
<evidence type="ECO:0000313" key="2">
    <source>
        <dbReference type="Proteomes" id="UP001595887"/>
    </source>
</evidence>
<keyword evidence="2" id="KW-1185">Reference proteome</keyword>
<proteinExistence type="predicted"/>
<comment type="caution">
    <text evidence="1">The sequence shown here is derived from an EMBL/GenBank/DDBJ whole genome shotgun (WGS) entry which is preliminary data.</text>
</comment>
<name>A0ABV8RLC2_9SPHN</name>
<dbReference type="Proteomes" id="UP001595887">
    <property type="component" value="Unassembled WGS sequence"/>
</dbReference>
<reference evidence="2" key="1">
    <citation type="journal article" date="2019" name="Int. J. Syst. Evol. Microbiol.">
        <title>The Global Catalogue of Microorganisms (GCM) 10K type strain sequencing project: providing services to taxonomists for standard genome sequencing and annotation.</title>
        <authorList>
            <consortium name="The Broad Institute Genomics Platform"/>
            <consortium name="The Broad Institute Genome Sequencing Center for Infectious Disease"/>
            <person name="Wu L."/>
            <person name="Ma J."/>
        </authorList>
    </citation>
    <scope>NUCLEOTIDE SEQUENCE [LARGE SCALE GENOMIC DNA]</scope>
    <source>
        <strain evidence="2">CECT 8531</strain>
    </source>
</reference>